<proteinExistence type="predicted"/>
<evidence type="ECO:0000313" key="2">
    <source>
        <dbReference type="EMBL" id="CAF0838243.1"/>
    </source>
</evidence>
<sequence length="217" mass="23883">MSSYENKPIIDTEAIELNLKQVLASTELSAHFAGSQAFRDVIARQLSILASESHSSHGDLLGQFRALHGGFAMDIRPVPVDSADLVDEINYFSIYIRNTFHKSLEEIINGQINEPIRTESEEPSPAPEPIYAETTPFTTQTTTPTGAIPIHPIMDPNFYPFLTKPKIIPILKRVVAFFLVFSTIFLLVSTALLLSLNGVIKIPLDETGDKTTGPMSA</sequence>
<dbReference type="EMBL" id="CAJOBA010001970">
    <property type="protein sequence ID" value="CAF3623131.1"/>
    <property type="molecule type" value="Genomic_DNA"/>
</dbReference>
<keyword evidence="1" id="KW-1133">Transmembrane helix</keyword>
<evidence type="ECO:0000313" key="3">
    <source>
        <dbReference type="EMBL" id="CAF3623131.1"/>
    </source>
</evidence>
<organism evidence="2 4">
    <name type="scientific">Didymodactylos carnosus</name>
    <dbReference type="NCBI Taxonomy" id="1234261"/>
    <lineage>
        <taxon>Eukaryota</taxon>
        <taxon>Metazoa</taxon>
        <taxon>Spiralia</taxon>
        <taxon>Gnathifera</taxon>
        <taxon>Rotifera</taxon>
        <taxon>Eurotatoria</taxon>
        <taxon>Bdelloidea</taxon>
        <taxon>Philodinida</taxon>
        <taxon>Philodinidae</taxon>
        <taxon>Didymodactylos</taxon>
    </lineage>
</organism>
<dbReference type="Proteomes" id="UP000677228">
    <property type="component" value="Unassembled WGS sequence"/>
</dbReference>
<evidence type="ECO:0000256" key="1">
    <source>
        <dbReference type="SAM" id="Phobius"/>
    </source>
</evidence>
<dbReference type="EMBL" id="CAJNOK010001970">
    <property type="protein sequence ID" value="CAF0838243.1"/>
    <property type="molecule type" value="Genomic_DNA"/>
</dbReference>
<keyword evidence="1" id="KW-0812">Transmembrane</keyword>
<protein>
    <submittedName>
        <fullName evidence="2">Uncharacterized protein</fullName>
    </submittedName>
</protein>
<evidence type="ECO:0000313" key="4">
    <source>
        <dbReference type="Proteomes" id="UP000677228"/>
    </source>
</evidence>
<dbReference type="Proteomes" id="UP000682733">
    <property type="component" value="Unassembled WGS sequence"/>
</dbReference>
<accession>A0A8S2D9P1</accession>
<dbReference type="AlphaFoldDB" id="A0A8S2D9P1"/>
<gene>
    <name evidence="2" type="ORF">OVA965_LOCUS6507</name>
    <name evidence="3" type="ORF">TMI583_LOCUS6503</name>
</gene>
<reference evidence="2" key="1">
    <citation type="submission" date="2021-02" db="EMBL/GenBank/DDBJ databases">
        <authorList>
            <person name="Nowell W R."/>
        </authorList>
    </citation>
    <scope>NUCLEOTIDE SEQUENCE</scope>
</reference>
<name>A0A8S2D9P1_9BILA</name>
<feature type="transmembrane region" description="Helical" evidence="1">
    <location>
        <begin position="174"/>
        <end position="196"/>
    </location>
</feature>
<keyword evidence="1" id="KW-0472">Membrane</keyword>
<comment type="caution">
    <text evidence="2">The sequence shown here is derived from an EMBL/GenBank/DDBJ whole genome shotgun (WGS) entry which is preliminary data.</text>
</comment>